<protein>
    <submittedName>
        <fullName evidence="1">Uncharacterized protein</fullName>
    </submittedName>
</protein>
<reference evidence="2" key="1">
    <citation type="journal article" date="2019" name="Int. J. Syst. Evol. Microbiol.">
        <title>The Global Catalogue of Microorganisms (GCM) 10K type strain sequencing project: providing services to taxonomists for standard genome sequencing and annotation.</title>
        <authorList>
            <consortium name="The Broad Institute Genomics Platform"/>
            <consortium name="The Broad Institute Genome Sequencing Center for Infectious Disease"/>
            <person name="Wu L."/>
            <person name="Ma J."/>
        </authorList>
    </citation>
    <scope>NUCLEOTIDE SEQUENCE [LARGE SCALE GENOMIC DNA]</scope>
    <source>
        <strain evidence="2">CCUG 36956</strain>
    </source>
</reference>
<evidence type="ECO:0000313" key="2">
    <source>
        <dbReference type="Proteomes" id="UP001596223"/>
    </source>
</evidence>
<sequence>MAGSRTPTWDDTARGWQVDIVDEAIPGAAGTQSVLRVRPPSDFVARLFGYADAA</sequence>
<dbReference type="RefSeq" id="WP_378606886.1">
    <property type="nucleotide sequence ID" value="NZ_JBHSQN010000011.1"/>
</dbReference>
<proteinExistence type="predicted"/>
<dbReference type="EMBL" id="JBHSQN010000011">
    <property type="protein sequence ID" value="MFC6012758.1"/>
    <property type="molecule type" value="Genomic_DNA"/>
</dbReference>
<dbReference type="Proteomes" id="UP001596223">
    <property type="component" value="Unassembled WGS sequence"/>
</dbReference>
<keyword evidence="2" id="KW-1185">Reference proteome</keyword>
<organism evidence="1 2">
    <name type="scientific">Nocardia lasii</name>
    <dbReference type="NCBI Taxonomy" id="1616107"/>
    <lineage>
        <taxon>Bacteria</taxon>
        <taxon>Bacillati</taxon>
        <taxon>Actinomycetota</taxon>
        <taxon>Actinomycetes</taxon>
        <taxon>Mycobacteriales</taxon>
        <taxon>Nocardiaceae</taxon>
        <taxon>Nocardia</taxon>
    </lineage>
</organism>
<accession>A0ABW1JX30</accession>
<gene>
    <name evidence="1" type="ORF">ACFP3H_17005</name>
</gene>
<evidence type="ECO:0000313" key="1">
    <source>
        <dbReference type="EMBL" id="MFC6012758.1"/>
    </source>
</evidence>
<name>A0ABW1JX30_9NOCA</name>
<comment type="caution">
    <text evidence="1">The sequence shown here is derived from an EMBL/GenBank/DDBJ whole genome shotgun (WGS) entry which is preliminary data.</text>
</comment>